<gene>
    <name evidence="3" type="ORF">FHS34_006171</name>
</gene>
<keyword evidence="2" id="KW-0560">Oxidoreductase</keyword>
<dbReference type="PRINTS" id="PR00081">
    <property type="entry name" value="GDHRDH"/>
</dbReference>
<dbReference type="Gene3D" id="3.40.50.720">
    <property type="entry name" value="NAD(P)-binding Rossmann-like Domain"/>
    <property type="match status" value="1"/>
</dbReference>
<organism evidence="3 4">
    <name type="scientific">Streptomyces echinatus</name>
    <dbReference type="NCBI Taxonomy" id="67293"/>
    <lineage>
        <taxon>Bacteria</taxon>
        <taxon>Bacillati</taxon>
        <taxon>Actinomycetota</taxon>
        <taxon>Actinomycetes</taxon>
        <taxon>Kitasatosporales</taxon>
        <taxon>Streptomycetaceae</taxon>
        <taxon>Streptomyces</taxon>
    </lineage>
</organism>
<evidence type="ECO:0000256" key="2">
    <source>
        <dbReference type="ARBA" id="ARBA00023002"/>
    </source>
</evidence>
<name>A0A7W9PZ72_9ACTN</name>
<dbReference type="AlphaFoldDB" id="A0A7W9PZ72"/>
<accession>A0A7W9PZ72</accession>
<comment type="similarity">
    <text evidence="1">Belongs to the short-chain dehydrogenases/reductases (SDR) family.</text>
</comment>
<dbReference type="PRINTS" id="PR00080">
    <property type="entry name" value="SDRFAMILY"/>
</dbReference>
<proteinExistence type="inferred from homology"/>
<dbReference type="PROSITE" id="PS00061">
    <property type="entry name" value="ADH_SHORT"/>
    <property type="match status" value="1"/>
</dbReference>
<dbReference type="NCBIfam" id="NF005559">
    <property type="entry name" value="PRK07231.1"/>
    <property type="match status" value="1"/>
</dbReference>
<dbReference type="SUPFAM" id="SSF51735">
    <property type="entry name" value="NAD(P)-binding Rossmann-fold domains"/>
    <property type="match status" value="1"/>
</dbReference>
<comment type="caution">
    <text evidence="3">The sequence shown here is derived from an EMBL/GenBank/DDBJ whole genome shotgun (WGS) entry which is preliminary data.</text>
</comment>
<keyword evidence="4" id="KW-1185">Reference proteome</keyword>
<dbReference type="PANTHER" id="PTHR24321">
    <property type="entry name" value="DEHYDROGENASES, SHORT CHAIN"/>
    <property type="match status" value="1"/>
</dbReference>
<dbReference type="EMBL" id="JACHJK010000013">
    <property type="protein sequence ID" value="MBB5930664.1"/>
    <property type="molecule type" value="Genomic_DNA"/>
</dbReference>
<evidence type="ECO:0000256" key="1">
    <source>
        <dbReference type="ARBA" id="ARBA00006484"/>
    </source>
</evidence>
<reference evidence="3 4" key="1">
    <citation type="submission" date="2020-08" db="EMBL/GenBank/DDBJ databases">
        <title>Genomic Encyclopedia of Type Strains, Phase III (KMG-III): the genomes of soil and plant-associated and newly described type strains.</title>
        <authorList>
            <person name="Whitman W."/>
        </authorList>
    </citation>
    <scope>NUCLEOTIDE SEQUENCE [LARGE SCALE GENOMIC DNA]</scope>
    <source>
        <strain evidence="3 4">CECT 3313</strain>
    </source>
</reference>
<dbReference type="Pfam" id="PF13561">
    <property type="entry name" value="adh_short_C2"/>
    <property type="match status" value="1"/>
</dbReference>
<protein>
    <submittedName>
        <fullName evidence="3">NAD(P)-dependent dehydrogenase (Short-subunit alcohol dehydrogenase family)</fullName>
    </submittedName>
</protein>
<dbReference type="CDD" id="cd05233">
    <property type="entry name" value="SDR_c"/>
    <property type="match status" value="1"/>
</dbReference>
<dbReference type="GO" id="GO:0016491">
    <property type="term" value="F:oxidoreductase activity"/>
    <property type="evidence" value="ECO:0007669"/>
    <property type="project" value="UniProtKB-KW"/>
</dbReference>
<dbReference type="Proteomes" id="UP000585836">
    <property type="component" value="Unassembled WGS sequence"/>
</dbReference>
<dbReference type="RefSeq" id="WP_184971348.1">
    <property type="nucleotide sequence ID" value="NZ_BAAAWF010000036.1"/>
</dbReference>
<dbReference type="PANTHER" id="PTHR24321:SF8">
    <property type="entry name" value="ESTRADIOL 17-BETA-DEHYDROGENASE 8-RELATED"/>
    <property type="match status" value="1"/>
</dbReference>
<sequence>MTYGAGMLAGRVMLVTGASSGIGAATARVAARHGAALVLMARRAPRLEELAAELRDKGAEVACSGGDVTRSDDVERAVRLAVDRYGRLDAAFNNAGTTTEPALLHETDDADYDTVLDVNLRGVWLCMKHEIRAMLAAGTGGAIVNNSSIAGVRATSAGAPYVAAKHAVLGLTKAAAAQYAEHGVRVNALATGLTRSEMSESLFARDPAAEERMRRRNPQGRVADPEEVGQVAVWLCSDQASFVTGATMAVDGGAGAW</sequence>
<evidence type="ECO:0000313" key="4">
    <source>
        <dbReference type="Proteomes" id="UP000585836"/>
    </source>
</evidence>
<dbReference type="InterPro" id="IPR020904">
    <property type="entry name" value="Sc_DH/Rdtase_CS"/>
</dbReference>
<dbReference type="InterPro" id="IPR036291">
    <property type="entry name" value="NAD(P)-bd_dom_sf"/>
</dbReference>
<evidence type="ECO:0000313" key="3">
    <source>
        <dbReference type="EMBL" id="MBB5930664.1"/>
    </source>
</evidence>
<dbReference type="FunFam" id="3.40.50.720:FF:000084">
    <property type="entry name" value="Short-chain dehydrogenase reductase"/>
    <property type="match status" value="1"/>
</dbReference>
<dbReference type="InterPro" id="IPR002347">
    <property type="entry name" value="SDR_fam"/>
</dbReference>